<evidence type="ECO:0000256" key="9">
    <source>
        <dbReference type="ARBA" id="ARBA00023136"/>
    </source>
</evidence>
<evidence type="ECO:0000313" key="11">
    <source>
        <dbReference type="EMBL" id="MEQ3552136.1"/>
    </source>
</evidence>
<dbReference type="Gene3D" id="3.40.50.300">
    <property type="entry name" value="P-loop containing nucleotide triphosphate hydrolases"/>
    <property type="match status" value="1"/>
</dbReference>
<dbReference type="SUPFAM" id="SSF52540">
    <property type="entry name" value="P-loop containing nucleoside triphosphate hydrolases"/>
    <property type="match status" value="1"/>
</dbReference>
<keyword evidence="7" id="KW-0408">Iron</keyword>
<dbReference type="CDD" id="cd03214">
    <property type="entry name" value="ABC_Iron-Siderophores_B12_Hemin"/>
    <property type="match status" value="1"/>
</dbReference>
<evidence type="ECO:0000259" key="10">
    <source>
        <dbReference type="PROSITE" id="PS50893"/>
    </source>
</evidence>
<evidence type="ECO:0000256" key="8">
    <source>
        <dbReference type="ARBA" id="ARBA00023065"/>
    </source>
</evidence>
<keyword evidence="5" id="KW-0547">Nucleotide-binding</keyword>
<keyword evidence="12" id="KW-1185">Reference proteome</keyword>
<keyword evidence="2" id="KW-0813">Transport</keyword>
<comment type="subcellular location">
    <subcellularLocation>
        <location evidence="1">Cell membrane</location>
        <topology evidence="1">Peripheral membrane protein</topology>
    </subcellularLocation>
</comment>
<dbReference type="PROSITE" id="PS50893">
    <property type="entry name" value="ABC_TRANSPORTER_2"/>
    <property type="match status" value="1"/>
</dbReference>
<dbReference type="GO" id="GO:0005524">
    <property type="term" value="F:ATP binding"/>
    <property type="evidence" value="ECO:0007669"/>
    <property type="project" value="UniProtKB-KW"/>
</dbReference>
<dbReference type="InterPro" id="IPR051535">
    <property type="entry name" value="Siderophore_ABC-ATPase"/>
</dbReference>
<sequence length="291" mass="31255">MSTERDTGRGTEHDTGDGAVLRAVGLTMAYEQRVVGRDLSVDVPSGEFTAVIGPNACGKSTLLRMLSRLSRPAAGTVYLDGRDIHRMRARDLARRLGLLPQSAITPPGISVFDLVRRGRYPHQSVLSRWSAEDERSVDRALAATGMTELADRDVDELSGGQRQRAWVAMALAQESPVLLLDEPTTFLDVSHQLALMELFAELHRSGGRTVVAVLHDINHAARYAGHLVVMSAGRVVAEGPPAQVLTAPLLSEVFGVDAVIIEDPLHGGPLVVTAYRGRDSATASPERTATA</sequence>
<dbReference type="PANTHER" id="PTHR42771">
    <property type="entry name" value="IRON(3+)-HYDROXAMATE IMPORT ATP-BINDING PROTEIN FHUC"/>
    <property type="match status" value="1"/>
</dbReference>
<keyword evidence="8" id="KW-0406">Ion transport</keyword>
<protein>
    <submittedName>
        <fullName evidence="11">ABC transporter ATP-binding protein</fullName>
    </submittedName>
</protein>
<keyword evidence="3" id="KW-1003">Cell membrane</keyword>
<evidence type="ECO:0000256" key="7">
    <source>
        <dbReference type="ARBA" id="ARBA00023004"/>
    </source>
</evidence>
<dbReference type="RefSeq" id="WP_349299202.1">
    <property type="nucleotide sequence ID" value="NZ_JBHSFF010000010.1"/>
</dbReference>
<feature type="domain" description="ABC transporter" evidence="10">
    <location>
        <begin position="21"/>
        <end position="257"/>
    </location>
</feature>
<evidence type="ECO:0000256" key="1">
    <source>
        <dbReference type="ARBA" id="ARBA00004202"/>
    </source>
</evidence>
<evidence type="ECO:0000256" key="3">
    <source>
        <dbReference type="ARBA" id="ARBA00022475"/>
    </source>
</evidence>
<organism evidence="11 12">
    <name type="scientific">Pseudonocardia nematodicida</name>
    <dbReference type="NCBI Taxonomy" id="1206997"/>
    <lineage>
        <taxon>Bacteria</taxon>
        <taxon>Bacillati</taxon>
        <taxon>Actinomycetota</taxon>
        <taxon>Actinomycetes</taxon>
        <taxon>Pseudonocardiales</taxon>
        <taxon>Pseudonocardiaceae</taxon>
        <taxon>Pseudonocardia</taxon>
    </lineage>
</organism>
<reference evidence="11 12" key="1">
    <citation type="submission" date="2024-03" db="EMBL/GenBank/DDBJ databases">
        <title>Draft genome sequence of Pseudonocardia nematodicida JCM 31783.</title>
        <authorList>
            <person name="Butdee W."/>
            <person name="Duangmal K."/>
        </authorList>
    </citation>
    <scope>NUCLEOTIDE SEQUENCE [LARGE SCALE GENOMIC DNA]</scope>
    <source>
        <strain evidence="11 12">JCM 31783</strain>
    </source>
</reference>
<dbReference type="Proteomes" id="UP001494902">
    <property type="component" value="Unassembled WGS sequence"/>
</dbReference>
<dbReference type="SMART" id="SM00382">
    <property type="entry name" value="AAA"/>
    <property type="match status" value="1"/>
</dbReference>
<evidence type="ECO:0000256" key="2">
    <source>
        <dbReference type="ARBA" id="ARBA00022448"/>
    </source>
</evidence>
<dbReference type="InterPro" id="IPR003439">
    <property type="entry name" value="ABC_transporter-like_ATP-bd"/>
</dbReference>
<evidence type="ECO:0000256" key="6">
    <source>
        <dbReference type="ARBA" id="ARBA00022840"/>
    </source>
</evidence>
<dbReference type="InterPro" id="IPR017871">
    <property type="entry name" value="ABC_transporter-like_CS"/>
</dbReference>
<keyword evidence="6 11" id="KW-0067">ATP-binding</keyword>
<dbReference type="PROSITE" id="PS00211">
    <property type="entry name" value="ABC_TRANSPORTER_1"/>
    <property type="match status" value="1"/>
</dbReference>
<dbReference type="EMBL" id="JBEDNQ010000006">
    <property type="protein sequence ID" value="MEQ3552136.1"/>
    <property type="molecule type" value="Genomic_DNA"/>
</dbReference>
<name>A0ABV1KCC8_9PSEU</name>
<comment type="caution">
    <text evidence="11">The sequence shown here is derived from an EMBL/GenBank/DDBJ whole genome shotgun (WGS) entry which is preliminary data.</text>
</comment>
<dbReference type="PANTHER" id="PTHR42771:SF2">
    <property type="entry name" value="IRON(3+)-HYDROXAMATE IMPORT ATP-BINDING PROTEIN FHUC"/>
    <property type="match status" value="1"/>
</dbReference>
<evidence type="ECO:0000256" key="4">
    <source>
        <dbReference type="ARBA" id="ARBA00022496"/>
    </source>
</evidence>
<dbReference type="Pfam" id="PF00005">
    <property type="entry name" value="ABC_tran"/>
    <property type="match status" value="1"/>
</dbReference>
<evidence type="ECO:0000256" key="5">
    <source>
        <dbReference type="ARBA" id="ARBA00022741"/>
    </source>
</evidence>
<dbReference type="InterPro" id="IPR027417">
    <property type="entry name" value="P-loop_NTPase"/>
</dbReference>
<keyword evidence="4" id="KW-0410">Iron transport</keyword>
<gene>
    <name evidence="11" type="ORF">WIS52_16805</name>
</gene>
<accession>A0ABV1KCC8</accession>
<evidence type="ECO:0000313" key="12">
    <source>
        <dbReference type="Proteomes" id="UP001494902"/>
    </source>
</evidence>
<keyword evidence="9" id="KW-0472">Membrane</keyword>
<proteinExistence type="predicted"/>
<dbReference type="InterPro" id="IPR003593">
    <property type="entry name" value="AAA+_ATPase"/>
</dbReference>